<reference evidence="3" key="2">
    <citation type="journal article" date="2016" name="Sci. Rep.">
        <title>Dictyocaulus viviparus genome, variome and transcriptome elucidate lungworm biology and support future intervention.</title>
        <authorList>
            <person name="McNulty S.N."/>
            <person name="Strube C."/>
            <person name="Rosa B.A."/>
            <person name="Martin J.C."/>
            <person name="Tyagi R."/>
            <person name="Choi Y.J."/>
            <person name="Wang Q."/>
            <person name="Hallsworth Pepin K."/>
            <person name="Zhang X."/>
            <person name="Ozersky P."/>
            <person name="Wilson R.K."/>
            <person name="Sternberg P.W."/>
            <person name="Gasser R.B."/>
            <person name="Mitreva M."/>
        </authorList>
    </citation>
    <scope>NUCLEOTIDE SEQUENCE [LARGE SCALE GENOMIC DNA]</scope>
    <source>
        <strain evidence="3">HannoverDv2000</strain>
    </source>
</reference>
<reference evidence="2 3" key="1">
    <citation type="submission" date="2013-11" db="EMBL/GenBank/DDBJ databases">
        <title>Draft genome of the bovine lungworm Dictyocaulus viviparus.</title>
        <authorList>
            <person name="Mitreva M."/>
        </authorList>
    </citation>
    <scope>NUCLEOTIDE SEQUENCE [LARGE SCALE GENOMIC DNA]</scope>
    <source>
        <strain evidence="2 3">HannoverDv2000</strain>
    </source>
</reference>
<accession>A0A0D8XUC1</accession>
<dbReference type="OrthoDB" id="5849438at2759"/>
<feature type="region of interest" description="Disordered" evidence="1">
    <location>
        <begin position="96"/>
        <end position="126"/>
    </location>
</feature>
<gene>
    <name evidence="2" type="ORF">DICVIV_05779</name>
</gene>
<evidence type="ECO:0000256" key="1">
    <source>
        <dbReference type="SAM" id="MobiDB-lite"/>
    </source>
</evidence>
<dbReference type="EMBL" id="KN716279">
    <property type="protein sequence ID" value="KJH48125.1"/>
    <property type="molecule type" value="Genomic_DNA"/>
</dbReference>
<proteinExistence type="predicted"/>
<dbReference type="AlphaFoldDB" id="A0A0D8XUC1"/>
<evidence type="ECO:0000313" key="3">
    <source>
        <dbReference type="Proteomes" id="UP000053766"/>
    </source>
</evidence>
<feature type="compositionally biased region" description="Polar residues" evidence="1">
    <location>
        <begin position="103"/>
        <end position="114"/>
    </location>
</feature>
<organism evidence="2 3">
    <name type="scientific">Dictyocaulus viviparus</name>
    <name type="common">Bovine lungworm</name>
    <dbReference type="NCBI Taxonomy" id="29172"/>
    <lineage>
        <taxon>Eukaryota</taxon>
        <taxon>Metazoa</taxon>
        <taxon>Ecdysozoa</taxon>
        <taxon>Nematoda</taxon>
        <taxon>Chromadorea</taxon>
        <taxon>Rhabditida</taxon>
        <taxon>Rhabditina</taxon>
        <taxon>Rhabditomorpha</taxon>
        <taxon>Strongyloidea</taxon>
        <taxon>Metastrongylidae</taxon>
        <taxon>Dictyocaulus</taxon>
    </lineage>
</organism>
<evidence type="ECO:0000313" key="2">
    <source>
        <dbReference type="EMBL" id="KJH48125.1"/>
    </source>
</evidence>
<protein>
    <submittedName>
        <fullName evidence="2">Uncharacterized protein</fullName>
    </submittedName>
</protein>
<sequence>MTDITYTIEPIKGRAAIQKNFVTLPNRASNYSNRHVTLNERFSIIERGYYLKPVELSQKYEKRHVSFVSMESTSTKERIATGLAKMEKQMDFTHIKPEATISRRVSPNVSSSQAVDLESPKHTTCN</sequence>
<name>A0A0D8XUC1_DICVI</name>
<keyword evidence="3" id="KW-1185">Reference proteome</keyword>
<dbReference type="Proteomes" id="UP000053766">
    <property type="component" value="Unassembled WGS sequence"/>
</dbReference>